<feature type="compositionally biased region" description="Polar residues" evidence="1">
    <location>
        <begin position="111"/>
        <end position="122"/>
    </location>
</feature>
<name>A0AAV5ADA2_9AGAM</name>
<dbReference type="EMBL" id="BPWL01000006">
    <property type="protein sequence ID" value="GJJ10895.1"/>
    <property type="molecule type" value="Genomic_DNA"/>
</dbReference>
<organism evidence="2 3">
    <name type="scientific">Clathrus columnatus</name>
    <dbReference type="NCBI Taxonomy" id="1419009"/>
    <lineage>
        <taxon>Eukaryota</taxon>
        <taxon>Fungi</taxon>
        <taxon>Dikarya</taxon>
        <taxon>Basidiomycota</taxon>
        <taxon>Agaricomycotina</taxon>
        <taxon>Agaricomycetes</taxon>
        <taxon>Phallomycetidae</taxon>
        <taxon>Phallales</taxon>
        <taxon>Clathraceae</taxon>
        <taxon>Clathrus</taxon>
    </lineage>
</organism>
<feature type="compositionally biased region" description="Acidic residues" evidence="1">
    <location>
        <begin position="58"/>
        <end position="70"/>
    </location>
</feature>
<feature type="region of interest" description="Disordered" evidence="1">
    <location>
        <begin position="25"/>
        <end position="83"/>
    </location>
</feature>
<accession>A0AAV5ADA2</accession>
<evidence type="ECO:0000313" key="3">
    <source>
        <dbReference type="Proteomes" id="UP001050691"/>
    </source>
</evidence>
<protein>
    <submittedName>
        <fullName evidence="2">Uncharacterized protein</fullName>
    </submittedName>
</protein>
<evidence type="ECO:0000256" key="1">
    <source>
        <dbReference type="SAM" id="MobiDB-lite"/>
    </source>
</evidence>
<feature type="compositionally biased region" description="Low complexity" evidence="1">
    <location>
        <begin position="123"/>
        <end position="134"/>
    </location>
</feature>
<reference evidence="2" key="1">
    <citation type="submission" date="2021-10" db="EMBL/GenBank/DDBJ databases">
        <title>De novo Genome Assembly of Clathrus columnatus (Basidiomycota, Fungi) Using Illumina and Nanopore Sequence Data.</title>
        <authorList>
            <person name="Ogiso-Tanaka E."/>
            <person name="Itagaki H."/>
            <person name="Hosoya T."/>
            <person name="Hosaka K."/>
        </authorList>
    </citation>
    <scope>NUCLEOTIDE SEQUENCE</scope>
    <source>
        <strain evidence="2">MO-923</strain>
    </source>
</reference>
<evidence type="ECO:0000313" key="2">
    <source>
        <dbReference type="EMBL" id="GJJ10895.1"/>
    </source>
</evidence>
<keyword evidence="3" id="KW-1185">Reference proteome</keyword>
<dbReference type="AlphaFoldDB" id="A0AAV5ADA2"/>
<dbReference type="Proteomes" id="UP001050691">
    <property type="component" value="Unassembled WGS sequence"/>
</dbReference>
<feature type="region of interest" description="Disordered" evidence="1">
    <location>
        <begin position="104"/>
        <end position="134"/>
    </location>
</feature>
<sequence length="134" mass="14006">MWCELPNYNPVGVSTTGSHHDFADDAAGLWATPDSPLQPQSDELDTEDDNMRISGGVADDDAHGEEDEDTVLVTSGSGTNPPAKHFSTISHICSATISTSISHSTTPISSFASQSTPVSSAITTTLSSLKKGKK</sequence>
<gene>
    <name evidence="2" type="ORF">Clacol_005123</name>
</gene>
<comment type="caution">
    <text evidence="2">The sequence shown here is derived from an EMBL/GenBank/DDBJ whole genome shotgun (WGS) entry which is preliminary data.</text>
</comment>
<proteinExistence type="predicted"/>